<dbReference type="Pfam" id="PF00672">
    <property type="entry name" value="HAMP"/>
    <property type="match status" value="1"/>
</dbReference>
<dbReference type="PANTHER" id="PTHR45436:SF5">
    <property type="entry name" value="SENSOR HISTIDINE KINASE TRCS"/>
    <property type="match status" value="1"/>
</dbReference>
<dbReference type="Pfam" id="PF02518">
    <property type="entry name" value="HATPase_c"/>
    <property type="match status" value="1"/>
</dbReference>
<dbReference type="GO" id="GO:0016301">
    <property type="term" value="F:kinase activity"/>
    <property type="evidence" value="ECO:0007669"/>
    <property type="project" value="UniProtKB-KW"/>
</dbReference>
<evidence type="ECO:0000256" key="1">
    <source>
        <dbReference type="ARBA" id="ARBA00000085"/>
    </source>
</evidence>
<evidence type="ECO:0000256" key="10">
    <source>
        <dbReference type="ARBA" id="ARBA00023136"/>
    </source>
</evidence>
<keyword evidence="5" id="KW-0808">Transferase</keyword>
<feature type="domain" description="HAMP" evidence="14">
    <location>
        <begin position="191"/>
        <end position="243"/>
    </location>
</feature>
<gene>
    <name evidence="15" type="ORF">K8U61_06920</name>
</gene>
<sequence>MSLRLRILSLTVGATAVVLVLLAVPLWILLHRAAAEEGREQATEAARSVADYVSTGDADSTTLAAYVDRVNDRENAIPVSVVTADGTVVGAELPDTAVQDLDPHRGGGSDPDDDGDRDGGLMPVSEPEVHEISGGELVTVHVSTTDGGAVVVAYSSDADARAAVRDRLYLLGGVAVALLALAAGAAEVVSRRLVRQLDATAAVADRLSQGDLAARATESGPSEVRRVSVALNRLAGRIDELLAAERETVADLSHRLRTPLTAVRLDVESLPSSPEAQELEAHLDHLERTLTDVIRAARRPEREGALPRCEPATTVAEGVDFWRPLIEDQGRVLDVDVERATHGATVACAPDDLRSAVDALIENCIAHTPEETPLAVSLGLAGGVLHLEVRDRGPGLPPDAVHRGRSDRGSTGLGLDIARRCAESCGGRLETDRLDGWTVVRLVLPIVAQPGHRSI</sequence>
<evidence type="ECO:0000256" key="7">
    <source>
        <dbReference type="ARBA" id="ARBA00022777"/>
    </source>
</evidence>
<dbReference type="RefSeq" id="WP_224122263.1">
    <property type="nucleotide sequence ID" value="NZ_JAIQZJ010000003.1"/>
</dbReference>
<proteinExistence type="predicted"/>
<dbReference type="InterPro" id="IPR050428">
    <property type="entry name" value="TCS_sensor_his_kinase"/>
</dbReference>
<comment type="caution">
    <text evidence="15">The sequence shown here is derived from an EMBL/GenBank/DDBJ whole genome shotgun (WGS) entry which is preliminary data.</text>
</comment>
<dbReference type="InterPro" id="IPR036890">
    <property type="entry name" value="HATPase_C_sf"/>
</dbReference>
<dbReference type="PROSITE" id="PS50885">
    <property type="entry name" value="HAMP"/>
    <property type="match status" value="1"/>
</dbReference>
<keyword evidence="16" id="KW-1185">Reference proteome</keyword>
<dbReference type="InterPro" id="IPR003660">
    <property type="entry name" value="HAMP_dom"/>
</dbReference>
<keyword evidence="7 15" id="KW-0418">Kinase</keyword>
<dbReference type="PROSITE" id="PS50109">
    <property type="entry name" value="HIS_KIN"/>
    <property type="match status" value="1"/>
</dbReference>
<dbReference type="CDD" id="cd00082">
    <property type="entry name" value="HisKA"/>
    <property type="match status" value="1"/>
</dbReference>
<dbReference type="InterPro" id="IPR003594">
    <property type="entry name" value="HATPase_dom"/>
</dbReference>
<evidence type="ECO:0000256" key="6">
    <source>
        <dbReference type="ARBA" id="ARBA00022692"/>
    </source>
</evidence>
<dbReference type="Proteomes" id="UP000780875">
    <property type="component" value="Unassembled WGS sequence"/>
</dbReference>
<keyword evidence="6 12" id="KW-0812">Transmembrane</keyword>
<dbReference type="SUPFAM" id="SSF47384">
    <property type="entry name" value="Homodimeric domain of signal transducing histidine kinase"/>
    <property type="match status" value="1"/>
</dbReference>
<protein>
    <recommendedName>
        <fullName evidence="3">histidine kinase</fullName>
        <ecNumber evidence="3">2.7.13.3</ecNumber>
    </recommendedName>
</protein>
<dbReference type="InterPro" id="IPR005467">
    <property type="entry name" value="His_kinase_dom"/>
</dbReference>
<dbReference type="PRINTS" id="PR00344">
    <property type="entry name" value="BCTRLSENSOR"/>
</dbReference>
<dbReference type="SMART" id="SM00304">
    <property type="entry name" value="HAMP"/>
    <property type="match status" value="1"/>
</dbReference>
<evidence type="ECO:0000259" key="13">
    <source>
        <dbReference type="PROSITE" id="PS50109"/>
    </source>
</evidence>
<dbReference type="InterPro" id="IPR036097">
    <property type="entry name" value="HisK_dim/P_sf"/>
</dbReference>
<keyword evidence="4" id="KW-0597">Phosphoprotein</keyword>
<dbReference type="Gene3D" id="3.30.565.10">
    <property type="entry name" value="Histidine kinase-like ATPase, C-terminal domain"/>
    <property type="match status" value="1"/>
</dbReference>
<organism evidence="15 16">
    <name type="scientific">Nocardioides mangrovi</name>
    <dbReference type="NCBI Taxonomy" id="2874580"/>
    <lineage>
        <taxon>Bacteria</taxon>
        <taxon>Bacillati</taxon>
        <taxon>Actinomycetota</taxon>
        <taxon>Actinomycetes</taxon>
        <taxon>Propionibacteriales</taxon>
        <taxon>Nocardioidaceae</taxon>
        <taxon>Nocardioides</taxon>
    </lineage>
</organism>
<evidence type="ECO:0000256" key="4">
    <source>
        <dbReference type="ARBA" id="ARBA00022553"/>
    </source>
</evidence>
<evidence type="ECO:0000256" key="12">
    <source>
        <dbReference type="SAM" id="Phobius"/>
    </source>
</evidence>
<dbReference type="Pfam" id="PF00512">
    <property type="entry name" value="HisKA"/>
    <property type="match status" value="1"/>
</dbReference>
<evidence type="ECO:0000256" key="3">
    <source>
        <dbReference type="ARBA" id="ARBA00012438"/>
    </source>
</evidence>
<dbReference type="EC" id="2.7.13.3" evidence="3"/>
<comment type="subcellular location">
    <subcellularLocation>
        <location evidence="2">Cell membrane</location>
    </subcellularLocation>
</comment>
<dbReference type="Gene3D" id="1.10.287.130">
    <property type="match status" value="1"/>
</dbReference>
<evidence type="ECO:0000313" key="15">
    <source>
        <dbReference type="EMBL" id="MBZ5737886.1"/>
    </source>
</evidence>
<evidence type="ECO:0000256" key="8">
    <source>
        <dbReference type="ARBA" id="ARBA00022989"/>
    </source>
</evidence>
<keyword evidence="8 12" id="KW-1133">Transmembrane helix</keyword>
<keyword evidence="9" id="KW-0902">Two-component regulatory system</keyword>
<evidence type="ECO:0000256" key="5">
    <source>
        <dbReference type="ARBA" id="ARBA00022679"/>
    </source>
</evidence>
<evidence type="ECO:0000256" key="9">
    <source>
        <dbReference type="ARBA" id="ARBA00023012"/>
    </source>
</evidence>
<evidence type="ECO:0000313" key="16">
    <source>
        <dbReference type="Proteomes" id="UP000780875"/>
    </source>
</evidence>
<dbReference type="SMART" id="SM00387">
    <property type="entry name" value="HATPase_c"/>
    <property type="match status" value="1"/>
</dbReference>
<feature type="domain" description="Histidine kinase" evidence="13">
    <location>
        <begin position="251"/>
        <end position="448"/>
    </location>
</feature>
<dbReference type="SUPFAM" id="SSF55874">
    <property type="entry name" value="ATPase domain of HSP90 chaperone/DNA topoisomerase II/histidine kinase"/>
    <property type="match status" value="1"/>
</dbReference>
<dbReference type="InterPro" id="IPR004358">
    <property type="entry name" value="Sig_transdc_His_kin-like_C"/>
</dbReference>
<feature type="region of interest" description="Disordered" evidence="11">
    <location>
        <begin position="94"/>
        <end position="124"/>
    </location>
</feature>
<evidence type="ECO:0000259" key="14">
    <source>
        <dbReference type="PROSITE" id="PS50885"/>
    </source>
</evidence>
<feature type="transmembrane region" description="Helical" evidence="12">
    <location>
        <begin position="6"/>
        <end position="30"/>
    </location>
</feature>
<dbReference type="EMBL" id="JAIQZJ010000003">
    <property type="protein sequence ID" value="MBZ5737886.1"/>
    <property type="molecule type" value="Genomic_DNA"/>
</dbReference>
<accession>A0ABS7UAY9</accession>
<name>A0ABS7UAY9_9ACTN</name>
<evidence type="ECO:0000256" key="11">
    <source>
        <dbReference type="SAM" id="MobiDB-lite"/>
    </source>
</evidence>
<dbReference type="PANTHER" id="PTHR45436">
    <property type="entry name" value="SENSOR HISTIDINE KINASE YKOH"/>
    <property type="match status" value="1"/>
</dbReference>
<reference evidence="15 16" key="1">
    <citation type="submission" date="2021-09" db="EMBL/GenBank/DDBJ databases">
        <title>Whole genome sequence of Nocardioides sp. GBK3QG-3.</title>
        <authorList>
            <person name="Tuo L."/>
        </authorList>
    </citation>
    <scope>NUCLEOTIDE SEQUENCE [LARGE SCALE GENOMIC DNA]</scope>
    <source>
        <strain evidence="15 16">GBK3QG-3</strain>
    </source>
</reference>
<dbReference type="SMART" id="SM00388">
    <property type="entry name" value="HisKA"/>
    <property type="match status" value="1"/>
</dbReference>
<dbReference type="InterPro" id="IPR003661">
    <property type="entry name" value="HisK_dim/P_dom"/>
</dbReference>
<keyword evidence="10 12" id="KW-0472">Membrane</keyword>
<evidence type="ECO:0000256" key="2">
    <source>
        <dbReference type="ARBA" id="ARBA00004236"/>
    </source>
</evidence>
<dbReference type="CDD" id="cd06225">
    <property type="entry name" value="HAMP"/>
    <property type="match status" value="1"/>
</dbReference>
<comment type="catalytic activity">
    <reaction evidence="1">
        <text>ATP + protein L-histidine = ADP + protein N-phospho-L-histidine.</text>
        <dbReference type="EC" id="2.7.13.3"/>
    </reaction>
</comment>